<dbReference type="InterPro" id="IPR037175">
    <property type="entry name" value="KFase_sf"/>
</dbReference>
<sequence length="256" mass="28815">MKIIDLSVAIEDCTPCDPPSMPTKIDYWDHTKGADHIKTFFPEATNDDLPKGLGWAIEYVQLTTHSGTHLDAPWHYHPTMNNGEKARTIDNMPLEWCISDGVMLDFSHFADGHVVTPEDIQNELDRIGYQLKPLDIVLIQSGAQKYWGTKEYLVKGCGMGREATLFLLNQGIKVVGTDAWSWDSPLPLVAEKFKQTHDSSLIWEGHFAGIEKEYYHLEKLTNLETLPPFGFKVSCLPVKVKNGSAGWTRTVAIMPE</sequence>
<keyword evidence="2" id="KW-1185">Reference proteome</keyword>
<evidence type="ECO:0000313" key="1">
    <source>
        <dbReference type="EMBL" id="GAA5109447.1"/>
    </source>
</evidence>
<dbReference type="Proteomes" id="UP001500171">
    <property type="component" value="Unassembled WGS sequence"/>
</dbReference>
<reference evidence="2" key="1">
    <citation type="journal article" date="2019" name="Int. J. Syst. Evol. Microbiol.">
        <title>The Global Catalogue of Microorganisms (GCM) 10K type strain sequencing project: providing services to taxonomists for standard genome sequencing and annotation.</title>
        <authorList>
            <consortium name="The Broad Institute Genomics Platform"/>
            <consortium name="The Broad Institute Genome Sequencing Center for Infectious Disease"/>
            <person name="Wu L."/>
            <person name="Ma J."/>
        </authorList>
    </citation>
    <scope>NUCLEOTIDE SEQUENCE [LARGE SCALE GENOMIC DNA]</scope>
    <source>
        <strain evidence="2">JCM 18050</strain>
    </source>
</reference>
<comment type="caution">
    <text evidence="1">The sequence shown here is derived from an EMBL/GenBank/DDBJ whole genome shotgun (WGS) entry which is preliminary data.</text>
</comment>
<gene>
    <name evidence="1" type="ORF">GCM10023211_12830</name>
</gene>
<accession>A0ABP9N4E8</accession>
<dbReference type="RefSeq" id="WP_345490016.1">
    <property type="nucleotide sequence ID" value="NZ_BAABHY010000001.1"/>
</dbReference>
<dbReference type="Gene3D" id="3.50.30.50">
    <property type="entry name" value="Putative cyclase"/>
    <property type="match status" value="1"/>
</dbReference>
<dbReference type="Pfam" id="PF04199">
    <property type="entry name" value="Cyclase"/>
    <property type="match status" value="1"/>
</dbReference>
<name>A0ABP9N4E8_9GAMM</name>
<dbReference type="PANTHER" id="PTHR43564">
    <property type="entry name" value="KYNURENINE FORMAMIDASE-LIKE PROTEIN"/>
    <property type="match status" value="1"/>
</dbReference>
<proteinExistence type="predicted"/>
<dbReference type="SUPFAM" id="SSF102198">
    <property type="entry name" value="Putative cyclase"/>
    <property type="match status" value="1"/>
</dbReference>
<dbReference type="InterPro" id="IPR007325">
    <property type="entry name" value="KFase/CYL"/>
</dbReference>
<evidence type="ECO:0000313" key="2">
    <source>
        <dbReference type="Proteomes" id="UP001500171"/>
    </source>
</evidence>
<dbReference type="EMBL" id="BAABHY010000001">
    <property type="protein sequence ID" value="GAA5109447.1"/>
    <property type="molecule type" value="Genomic_DNA"/>
</dbReference>
<organism evidence="1 2">
    <name type="scientific">Orbus sasakiae</name>
    <dbReference type="NCBI Taxonomy" id="1078475"/>
    <lineage>
        <taxon>Bacteria</taxon>
        <taxon>Pseudomonadati</taxon>
        <taxon>Pseudomonadota</taxon>
        <taxon>Gammaproteobacteria</taxon>
        <taxon>Orbales</taxon>
        <taxon>Orbaceae</taxon>
        <taxon>Orbus</taxon>
    </lineage>
</organism>
<dbReference type="PANTHER" id="PTHR43564:SF2">
    <property type="entry name" value="BLR6059 PROTEIN"/>
    <property type="match status" value="1"/>
</dbReference>
<protein>
    <submittedName>
        <fullName evidence="1">Cyclase family protein</fullName>
    </submittedName>
</protein>